<sequence length="57" mass="6175">MYRGLLDSRPPPPPHDGRPFAGEPLGTTAGRRGVFWVVLGCRGSSSRSCRRDGGLHK</sequence>
<protein>
    <submittedName>
        <fullName evidence="2">Predicted protein</fullName>
    </submittedName>
</protein>
<reference evidence="2" key="1">
    <citation type="journal article" date="2011" name="Plant Physiol.">
        <title>Comprehensive sequence analysis of 24,783 barley full-length cDNAs derived from 12 clone libraries.</title>
        <authorList>
            <person name="Matsumoto T."/>
            <person name="Tanaka T."/>
            <person name="Sakai H."/>
            <person name="Amano N."/>
            <person name="Kanamori H."/>
            <person name="Kurita K."/>
            <person name="Kikuta A."/>
            <person name="Kamiya K."/>
            <person name="Yamamoto M."/>
            <person name="Ikawa H."/>
            <person name="Fujii N."/>
            <person name="Hori K."/>
            <person name="Itoh T."/>
            <person name="Sato K."/>
        </authorList>
    </citation>
    <scope>NUCLEOTIDE SEQUENCE</scope>
    <source>
        <tissue evidence="2">Shoot</tissue>
    </source>
</reference>
<dbReference type="AlphaFoldDB" id="F2DBF7"/>
<dbReference type="EMBL" id="AK361221">
    <property type="protein sequence ID" value="BAJ92428.1"/>
    <property type="molecule type" value="mRNA"/>
</dbReference>
<proteinExistence type="evidence at transcript level"/>
<feature type="region of interest" description="Disordered" evidence="1">
    <location>
        <begin position="1"/>
        <end position="28"/>
    </location>
</feature>
<name>F2DBF7_HORVV</name>
<accession>F2DBF7</accession>
<organism evidence="2">
    <name type="scientific">Hordeum vulgare subsp. vulgare</name>
    <name type="common">Domesticated barley</name>
    <dbReference type="NCBI Taxonomy" id="112509"/>
    <lineage>
        <taxon>Eukaryota</taxon>
        <taxon>Viridiplantae</taxon>
        <taxon>Streptophyta</taxon>
        <taxon>Embryophyta</taxon>
        <taxon>Tracheophyta</taxon>
        <taxon>Spermatophyta</taxon>
        <taxon>Magnoliopsida</taxon>
        <taxon>Liliopsida</taxon>
        <taxon>Poales</taxon>
        <taxon>Poaceae</taxon>
        <taxon>BOP clade</taxon>
        <taxon>Pooideae</taxon>
        <taxon>Triticodae</taxon>
        <taxon>Triticeae</taxon>
        <taxon>Hordeinae</taxon>
        <taxon>Hordeum</taxon>
    </lineage>
</organism>
<evidence type="ECO:0000256" key="1">
    <source>
        <dbReference type="SAM" id="MobiDB-lite"/>
    </source>
</evidence>
<evidence type="ECO:0000313" key="2">
    <source>
        <dbReference type="EMBL" id="BAJ92428.1"/>
    </source>
</evidence>